<evidence type="ECO:0000256" key="8">
    <source>
        <dbReference type="SAM" id="Coils"/>
    </source>
</evidence>
<proteinExistence type="inferred from homology"/>
<sequence length="311" mass="35862">MAEDLVLSDHHSEKIGNYLKFAKFQRGKHIRTIEQTFDDMKQSRLMEGTFTADEVKDMLDELCALLRGDLELELINTAHTATLLLIQMCCQAQQWHLKLNADISELENRDLLEKVNKFEEKVISNHSLEKGLTGSPLRLNKLLPLAENAGATQLLQAEIDRLNEENKRLTDKLKEVEKQTIEILEKKSMLASLLEDTQKELKDIKEGKAEDVEKDLKHLEDEMYEVKKELEETMCASAYTQQNLECDLVETKQQLLEVQSQLQLAEKELEVKLSETGAFKNMKQILATKNEQIKALRQKLNKYEDDTTEDT</sequence>
<comment type="subcellular location">
    <subcellularLocation>
        <location evidence="1">Cytoplasm</location>
    </subcellularLocation>
</comment>
<comment type="subunit">
    <text evidence="7">Self-associates. Interacts with BBS9; the interaction mediates the association of LZTL1 with the BBsome complex and regulates BBSome ciliary trafficking.</text>
</comment>
<dbReference type="Pfam" id="PF15294">
    <property type="entry name" value="Leu_zip"/>
    <property type="match status" value="1"/>
</dbReference>
<protein>
    <recommendedName>
        <fullName evidence="3">Leucine zipper transcription factor-like protein 1</fullName>
    </recommendedName>
</protein>
<name>A0AAV6U5N9_9ARAC</name>
<comment type="function">
    <text evidence="6">Regulates ciliary localization of the BBSome complex. Together with the BBSome complex, controls SMO ciliary trafficking and contributes to the sonic hedgehog (SHH) pathway regulation. May play a role in neurite outgrowth. May have tumor suppressor function.</text>
</comment>
<dbReference type="GO" id="GO:0005737">
    <property type="term" value="C:cytoplasm"/>
    <property type="evidence" value="ECO:0007669"/>
    <property type="project" value="UniProtKB-SubCell"/>
</dbReference>
<evidence type="ECO:0000256" key="2">
    <source>
        <dbReference type="ARBA" id="ARBA00008868"/>
    </source>
</evidence>
<evidence type="ECO:0000256" key="6">
    <source>
        <dbReference type="ARBA" id="ARBA00024898"/>
    </source>
</evidence>
<dbReference type="Proteomes" id="UP000827092">
    <property type="component" value="Unassembled WGS sequence"/>
</dbReference>
<evidence type="ECO:0000313" key="9">
    <source>
        <dbReference type="EMBL" id="KAG8179275.1"/>
    </source>
</evidence>
<evidence type="ECO:0000313" key="10">
    <source>
        <dbReference type="Proteomes" id="UP000827092"/>
    </source>
</evidence>
<evidence type="ECO:0000256" key="5">
    <source>
        <dbReference type="ARBA" id="ARBA00023054"/>
    </source>
</evidence>
<dbReference type="PANTHER" id="PTHR21635">
    <property type="entry name" value="LEUCINE ZIPPER TRANSCRIPTION FACTOR LIKE"/>
    <property type="match status" value="1"/>
</dbReference>
<reference evidence="9 10" key="1">
    <citation type="journal article" date="2022" name="Nat. Ecol. Evol.">
        <title>A masculinizing supergene underlies an exaggerated male reproductive morph in a spider.</title>
        <authorList>
            <person name="Hendrickx F."/>
            <person name="De Corte Z."/>
            <person name="Sonet G."/>
            <person name="Van Belleghem S.M."/>
            <person name="Kostlbacher S."/>
            <person name="Vangestel C."/>
        </authorList>
    </citation>
    <scope>NUCLEOTIDE SEQUENCE [LARGE SCALE GENOMIC DNA]</scope>
    <source>
        <strain evidence="9">W744_W776</strain>
    </source>
</reference>
<dbReference type="GO" id="GO:1903565">
    <property type="term" value="P:negative regulation of protein localization to cilium"/>
    <property type="evidence" value="ECO:0007669"/>
    <property type="project" value="TreeGrafter"/>
</dbReference>
<dbReference type="AlphaFoldDB" id="A0AAV6U5N9"/>
<keyword evidence="4" id="KW-0963">Cytoplasm</keyword>
<comment type="caution">
    <text evidence="9">The sequence shown here is derived from an EMBL/GenBank/DDBJ whole genome shotgun (WGS) entry which is preliminary data.</text>
</comment>
<accession>A0AAV6U5N9</accession>
<dbReference type="EMBL" id="JAFNEN010000640">
    <property type="protein sequence ID" value="KAG8179275.1"/>
    <property type="molecule type" value="Genomic_DNA"/>
</dbReference>
<evidence type="ECO:0000256" key="4">
    <source>
        <dbReference type="ARBA" id="ARBA00022490"/>
    </source>
</evidence>
<organism evidence="9 10">
    <name type="scientific">Oedothorax gibbosus</name>
    <dbReference type="NCBI Taxonomy" id="931172"/>
    <lineage>
        <taxon>Eukaryota</taxon>
        <taxon>Metazoa</taxon>
        <taxon>Ecdysozoa</taxon>
        <taxon>Arthropoda</taxon>
        <taxon>Chelicerata</taxon>
        <taxon>Arachnida</taxon>
        <taxon>Araneae</taxon>
        <taxon>Araneomorphae</taxon>
        <taxon>Entelegynae</taxon>
        <taxon>Araneoidea</taxon>
        <taxon>Linyphiidae</taxon>
        <taxon>Erigoninae</taxon>
        <taxon>Oedothorax</taxon>
    </lineage>
</organism>
<keyword evidence="5 8" id="KW-0175">Coiled coil</keyword>
<evidence type="ECO:0000256" key="7">
    <source>
        <dbReference type="ARBA" id="ARBA00026004"/>
    </source>
</evidence>
<keyword evidence="10" id="KW-1185">Reference proteome</keyword>
<evidence type="ECO:0000256" key="3">
    <source>
        <dbReference type="ARBA" id="ARBA00018920"/>
    </source>
</evidence>
<feature type="coiled-coil region" evidence="8">
    <location>
        <begin position="152"/>
        <end position="306"/>
    </location>
</feature>
<dbReference type="PANTHER" id="PTHR21635:SF0">
    <property type="entry name" value="LEUCINE ZIPPER TRANSCRIPTION FACTOR-LIKE PROTEIN 1"/>
    <property type="match status" value="1"/>
</dbReference>
<dbReference type="InterPro" id="IPR026157">
    <property type="entry name" value="LZTFL1"/>
</dbReference>
<evidence type="ECO:0000256" key="1">
    <source>
        <dbReference type="ARBA" id="ARBA00004496"/>
    </source>
</evidence>
<gene>
    <name evidence="9" type="ORF">JTE90_026739</name>
</gene>
<comment type="similarity">
    <text evidence="2">Belongs to the LZTFL1 family.</text>
</comment>